<protein>
    <submittedName>
        <fullName evidence="1">Uncharacterized protein</fullName>
    </submittedName>
</protein>
<reference evidence="1 2" key="1">
    <citation type="submission" date="2020-08" db="EMBL/GenBank/DDBJ databases">
        <title>Genomic Encyclopedia of Type Strains, Phase IV (KMG-IV): sequencing the most valuable type-strain genomes for metagenomic binning, comparative biology and taxonomic classification.</title>
        <authorList>
            <person name="Goeker M."/>
        </authorList>
    </citation>
    <scope>NUCLEOTIDE SEQUENCE [LARGE SCALE GENOMIC DNA]</scope>
    <source>
        <strain evidence="1 2">DSM 103336</strain>
    </source>
</reference>
<evidence type="ECO:0000313" key="2">
    <source>
        <dbReference type="Proteomes" id="UP000546701"/>
    </source>
</evidence>
<accession>A0A7W9BTP0</accession>
<evidence type="ECO:0000313" key="1">
    <source>
        <dbReference type="EMBL" id="MBB5729915.1"/>
    </source>
</evidence>
<sequence length="181" mass="19673">MNVLRFRSVGWVAAVATAALGCYLVTQRVAGERQALEKVEHRILLSQREIRRLGTEIETRGRLSQLERWNTDVLALSAPRSGQYIDGEVQLASFNHPPAPAMAPELGIPESVARQVSYPAATPPRTEPQAAEGVPVLRHANYVRPKGGMTALPQKVALNSTDFAADLAALAKNEASTKRAR</sequence>
<dbReference type="OrthoDB" id="7391128at2"/>
<comment type="caution">
    <text evidence="1">The sequence shown here is derived from an EMBL/GenBank/DDBJ whole genome shotgun (WGS) entry which is preliminary data.</text>
</comment>
<proteinExistence type="predicted"/>
<dbReference type="AlphaFoldDB" id="A0A7W9BTP0"/>
<dbReference type="EMBL" id="JACIJR010000005">
    <property type="protein sequence ID" value="MBB5729915.1"/>
    <property type="molecule type" value="Genomic_DNA"/>
</dbReference>
<organism evidence="1 2">
    <name type="scientific">Sphingomonas prati</name>
    <dbReference type="NCBI Taxonomy" id="1843237"/>
    <lineage>
        <taxon>Bacteria</taxon>
        <taxon>Pseudomonadati</taxon>
        <taxon>Pseudomonadota</taxon>
        <taxon>Alphaproteobacteria</taxon>
        <taxon>Sphingomonadales</taxon>
        <taxon>Sphingomonadaceae</taxon>
        <taxon>Sphingomonas</taxon>
    </lineage>
</organism>
<keyword evidence="2" id="KW-1185">Reference proteome</keyword>
<dbReference type="Proteomes" id="UP000546701">
    <property type="component" value="Unassembled WGS sequence"/>
</dbReference>
<gene>
    <name evidence="1" type="ORF">FHS99_002411</name>
</gene>
<dbReference type="RefSeq" id="WP_157175951.1">
    <property type="nucleotide sequence ID" value="NZ_BMJP01000003.1"/>
</dbReference>
<name>A0A7W9BTP0_9SPHN</name>
<dbReference type="PROSITE" id="PS51257">
    <property type="entry name" value="PROKAR_LIPOPROTEIN"/>
    <property type="match status" value="1"/>
</dbReference>